<feature type="chain" id="PRO_5045293637" evidence="1">
    <location>
        <begin position="27"/>
        <end position="132"/>
    </location>
</feature>
<keyword evidence="1" id="KW-0732">Signal</keyword>
<dbReference type="Pfam" id="PF15173">
    <property type="entry name" value="FAM180"/>
    <property type="match status" value="1"/>
</dbReference>
<proteinExistence type="predicted"/>
<comment type="caution">
    <text evidence="2">The sequence shown here is derived from an EMBL/GenBank/DDBJ whole genome shotgun (WGS) entry which is preliminary data.</text>
</comment>
<dbReference type="InterPro" id="IPR029170">
    <property type="entry name" value="FAM180"/>
</dbReference>
<evidence type="ECO:0000313" key="2">
    <source>
        <dbReference type="EMBL" id="MED6288348.1"/>
    </source>
</evidence>
<evidence type="ECO:0000256" key="1">
    <source>
        <dbReference type="SAM" id="SignalP"/>
    </source>
</evidence>
<dbReference type="EMBL" id="JAHUTJ010060366">
    <property type="protein sequence ID" value="MED6288348.1"/>
    <property type="molecule type" value="Genomic_DNA"/>
</dbReference>
<keyword evidence="3" id="KW-1185">Reference proteome</keyword>
<organism evidence="2 3">
    <name type="scientific">Characodon lateralis</name>
    <dbReference type="NCBI Taxonomy" id="208331"/>
    <lineage>
        <taxon>Eukaryota</taxon>
        <taxon>Metazoa</taxon>
        <taxon>Chordata</taxon>
        <taxon>Craniata</taxon>
        <taxon>Vertebrata</taxon>
        <taxon>Euteleostomi</taxon>
        <taxon>Actinopterygii</taxon>
        <taxon>Neopterygii</taxon>
        <taxon>Teleostei</taxon>
        <taxon>Neoteleostei</taxon>
        <taxon>Acanthomorphata</taxon>
        <taxon>Ovalentaria</taxon>
        <taxon>Atherinomorphae</taxon>
        <taxon>Cyprinodontiformes</taxon>
        <taxon>Goodeidae</taxon>
        <taxon>Characodon</taxon>
    </lineage>
</organism>
<feature type="signal peptide" evidence="1">
    <location>
        <begin position="1"/>
        <end position="26"/>
    </location>
</feature>
<reference evidence="2 3" key="1">
    <citation type="submission" date="2021-06" db="EMBL/GenBank/DDBJ databases">
        <authorList>
            <person name="Palmer J.M."/>
        </authorList>
    </citation>
    <scope>NUCLEOTIDE SEQUENCE [LARGE SCALE GENOMIC DNA]</scope>
    <source>
        <strain evidence="2 3">CL_MEX2019</strain>
        <tissue evidence="2">Muscle</tissue>
    </source>
</reference>
<dbReference type="PANTHER" id="PTHR34034">
    <property type="entry name" value="PROTEIN FAM180A-RELATED"/>
    <property type="match status" value="1"/>
</dbReference>
<name>A0ABU7EM84_9TELE</name>
<accession>A0ABU7EM84</accession>
<dbReference type="PANTHER" id="PTHR34034:SF2">
    <property type="entry name" value="PROTEIN FAM180A"/>
    <property type="match status" value="1"/>
</dbReference>
<dbReference type="Proteomes" id="UP001352852">
    <property type="component" value="Unassembled WGS sequence"/>
</dbReference>
<protein>
    <submittedName>
        <fullName evidence="2">Uncharacterized protein</fullName>
    </submittedName>
</protein>
<gene>
    <name evidence="2" type="ORF">CHARACLAT_025647</name>
</gene>
<evidence type="ECO:0000313" key="3">
    <source>
        <dbReference type="Proteomes" id="UP001352852"/>
    </source>
</evidence>
<sequence length="132" mass="14516">MNAQLKLWLPIILGLWLDQVLHDVAAGIGPDPATAASSLSDGNLMFEFLLGGVKINPDNNVFLLDEELASMRKGREFLSQINDGIPKHRSSMELMAGVQRSKAEREAWGGVLLQLANVTAYELRGGFLFNYT</sequence>